<proteinExistence type="predicted"/>
<protein>
    <recommendedName>
        <fullName evidence="3">Right handed beta helix domain-containing protein</fullName>
    </recommendedName>
</protein>
<reference evidence="1 2" key="1">
    <citation type="submission" date="2019-03" db="EMBL/GenBank/DDBJ databases">
        <title>Single cell metagenomics reveals metabolic interactions within the superorganism composed of flagellate Streblomastix strix and complex community of Bacteroidetes bacteria on its surface.</title>
        <authorList>
            <person name="Treitli S.C."/>
            <person name="Kolisko M."/>
            <person name="Husnik F."/>
            <person name="Keeling P."/>
            <person name="Hampl V."/>
        </authorList>
    </citation>
    <scope>NUCLEOTIDE SEQUENCE [LARGE SCALE GENOMIC DNA]</scope>
    <source>
        <strain evidence="1">ST1C</strain>
    </source>
</reference>
<comment type="caution">
    <text evidence="1">The sequence shown here is derived from an EMBL/GenBank/DDBJ whole genome shotgun (WGS) entry which is preliminary data.</text>
</comment>
<dbReference type="AlphaFoldDB" id="A0A5J4THF7"/>
<gene>
    <name evidence="1" type="ORF">EZS28_047598</name>
</gene>
<evidence type="ECO:0008006" key="3">
    <source>
        <dbReference type="Google" id="ProtNLM"/>
    </source>
</evidence>
<dbReference type="EMBL" id="SNRW01032274">
    <property type="protein sequence ID" value="KAA6356875.1"/>
    <property type="molecule type" value="Genomic_DNA"/>
</dbReference>
<accession>A0A5J4THF7</accession>
<sequence>MDIRLTNGCKASVINSQFTGCQANQQGGAIYAWIQSDGILTLDGQCRFTECTSQGYGGGIFASIDGAGSKLIIGDG</sequence>
<evidence type="ECO:0000313" key="2">
    <source>
        <dbReference type="Proteomes" id="UP000324800"/>
    </source>
</evidence>
<evidence type="ECO:0000313" key="1">
    <source>
        <dbReference type="EMBL" id="KAA6356875.1"/>
    </source>
</evidence>
<organism evidence="1 2">
    <name type="scientific">Streblomastix strix</name>
    <dbReference type="NCBI Taxonomy" id="222440"/>
    <lineage>
        <taxon>Eukaryota</taxon>
        <taxon>Metamonada</taxon>
        <taxon>Preaxostyla</taxon>
        <taxon>Oxymonadida</taxon>
        <taxon>Streblomastigidae</taxon>
        <taxon>Streblomastix</taxon>
    </lineage>
</organism>
<feature type="non-terminal residue" evidence="1">
    <location>
        <position position="76"/>
    </location>
</feature>
<dbReference type="Proteomes" id="UP000324800">
    <property type="component" value="Unassembled WGS sequence"/>
</dbReference>
<name>A0A5J4THF7_9EUKA</name>